<feature type="compositionally biased region" description="Low complexity" evidence="1">
    <location>
        <begin position="13"/>
        <end position="32"/>
    </location>
</feature>
<gene>
    <name evidence="2" type="ORF">CEXT_146941</name>
</gene>
<sequence length="72" mass="8216">MTPDEVHGGAMKSRLQSLAQRQQQSESFFSSRAPRITRQMRLASSQDMEPACSFSSRVSGRINFIRIFMFNS</sequence>
<name>A0AAV4XWJ0_CAEEX</name>
<protein>
    <submittedName>
        <fullName evidence="2">Uncharacterized protein</fullName>
    </submittedName>
</protein>
<dbReference type="Proteomes" id="UP001054945">
    <property type="component" value="Unassembled WGS sequence"/>
</dbReference>
<organism evidence="2 3">
    <name type="scientific">Caerostris extrusa</name>
    <name type="common">Bark spider</name>
    <name type="synonym">Caerostris bankana</name>
    <dbReference type="NCBI Taxonomy" id="172846"/>
    <lineage>
        <taxon>Eukaryota</taxon>
        <taxon>Metazoa</taxon>
        <taxon>Ecdysozoa</taxon>
        <taxon>Arthropoda</taxon>
        <taxon>Chelicerata</taxon>
        <taxon>Arachnida</taxon>
        <taxon>Araneae</taxon>
        <taxon>Araneomorphae</taxon>
        <taxon>Entelegynae</taxon>
        <taxon>Araneoidea</taxon>
        <taxon>Araneidae</taxon>
        <taxon>Caerostris</taxon>
    </lineage>
</organism>
<proteinExistence type="predicted"/>
<evidence type="ECO:0000256" key="1">
    <source>
        <dbReference type="SAM" id="MobiDB-lite"/>
    </source>
</evidence>
<accession>A0AAV4XWJ0</accession>
<dbReference type="EMBL" id="BPLR01000935">
    <property type="protein sequence ID" value="GIY98555.1"/>
    <property type="molecule type" value="Genomic_DNA"/>
</dbReference>
<keyword evidence="3" id="KW-1185">Reference proteome</keyword>
<comment type="caution">
    <text evidence="2">The sequence shown here is derived from an EMBL/GenBank/DDBJ whole genome shotgun (WGS) entry which is preliminary data.</text>
</comment>
<evidence type="ECO:0000313" key="2">
    <source>
        <dbReference type="EMBL" id="GIY98555.1"/>
    </source>
</evidence>
<dbReference type="AlphaFoldDB" id="A0AAV4XWJ0"/>
<evidence type="ECO:0000313" key="3">
    <source>
        <dbReference type="Proteomes" id="UP001054945"/>
    </source>
</evidence>
<feature type="region of interest" description="Disordered" evidence="1">
    <location>
        <begin position="1"/>
        <end position="33"/>
    </location>
</feature>
<reference evidence="2 3" key="1">
    <citation type="submission" date="2021-06" db="EMBL/GenBank/DDBJ databases">
        <title>Caerostris extrusa draft genome.</title>
        <authorList>
            <person name="Kono N."/>
            <person name="Arakawa K."/>
        </authorList>
    </citation>
    <scope>NUCLEOTIDE SEQUENCE [LARGE SCALE GENOMIC DNA]</scope>
</reference>